<dbReference type="EMBL" id="DRIE01000031">
    <property type="protein sequence ID" value="HEC56617.1"/>
    <property type="molecule type" value="Genomic_DNA"/>
</dbReference>
<dbReference type="PANTHER" id="PTHR46832">
    <property type="entry name" value="5'-METHYLTHIOADENOSINE/S-ADENOSYLHOMOCYSTEINE NUCLEOSIDASE"/>
    <property type="match status" value="1"/>
</dbReference>
<keyword evidence="2" id="KW-0326">Glycosidase</keyword>
<evidence type="ECO:0000259" key="1">
    <source>
        <dbReference type="Pfam" id="PF01048"/>
    </source>
</evidence>
<dbReference type="GO" id="GO:0005829">
    <property type="term" value="C:cytosol"/>
    <property type="evidence" value="ECO:0007669"/>
    <property type="project" value="TreeGrafter"/>
</dbReference>
<keyword evidence="2" id="KW-0378">Hydrolase</keyword>
<dbReference type="Pfam" id="PF01048">
    <property type="entry name" value="PNP_UDP_1"/>
    <property type="match status" value="1"/>
</dbReference>
<accession>A0A1F2P702</accession>
<reference evidence="2" key="2">
    <citation type="journal article" date="2020" name="mSystems">
        <title>Genome- and Community-Level Interaction Insights into Carbon Utilization and Element Cycling Functions of Hydrothermarchaeota in Hydrothermal Sediment.</title>
        <authorList>
            <person name="Zhou Z."/>
            <person name="Liu Y."/>
            <person name="Xu W."/>
            <person name="Pan J."/>
            <person name="Luo Z.H."/>
            <person name="Li M."/>
        </authorList>
    </citation>
    <scope>NUCLEOTIDE SEQUENCE [LARGE SCALE GENOMIC DNA]</scope>
    <source>
        <strain evidence="2">HyVt-386</strain>
    </source>
</reference>
<dbReference type="STRING" id="1839936.SBU_000247"/>
<keyword evidence="4" id="KW-1185">Reference proteome</keyword>
<dbReference type="SUPFAM" id="SSF53167">
    <property type="entry name" value="Purine and uridine phosphorylases"/>
    <property type="match status" value="1"/>
</dbReference>
<dbReference type="CDD" id="cd17766">
    <property type="entry name" value="futalosine_nucleosidase_MqnB"/>
    <property type="match status" value="1"/>
</dbReference>
<comment type="caution">
    <text evidence="3">The sequence shown here is derived from an EMBL/GenBank/DDBJ whole genome shotgun (WGS) entry which is preliminary data.</text>
</comment>
<dbReference type="GO" id="GO:0009234">
    <property type="term" value="P:menaquinone biosynthetic process"/>
    <property type="evidence" value="ECO:0007669"/>
    <property type="project" value="InterPro"/>
</dbReference>
<dbReference type="Proteomes" id="UP000885936">
    <property type="component" value="Unassembled WGS sequence"/>
</dbReference>
<dbReference type="Gene3D" id="3.40.50.1580">
    <property type="entry name" value="Nucleoside phosphorylase domain"/>
    <property type="match status" value="1"/>
</dbReference>
<dbReference type="GO" id="GO:0009116">
    <property type="term" value="P:nucleoside metabolic process"/>
    <property type="evidence" value="ECO:0007669"/>
    <property type="project" value="InterPro"/>
</dbReference>
<dbReference type="EMBL" id="LYOR01000001">
    <property type="protein sequence ID" value="OFV66954.1"/>
    <property type="molecule type" value="Genomic_DNA"/>
</dbReference>
<dbReference type="InterPro" id="IPR019963">
    <property type="entry name" value="FL_hydrolase_MqnB"/>
</dbReference>
<dbReference type="EC" id="3.2.2.26" evidence="2"/>
<name>A0A1F2P702_9EURY</name>
<evidence type="ECO:0000313" key="4">
    <source>
        <dbReference type="Proteomes" id="UP000185779"/>
    </source>
</evidence>
<dbReference type="GO" id="GO:0019284">
    <property type="term" value="P:L-methionine salvage from S-adenosylmethionine"/>
    <property type="evidence" value="ECO:0007669"/>
    <property type="project" value="TreeGrafter"/>
</dbReference>
<dbReference type="GO" id="GO:0008782">
    <property type="term" value="F:adenosylhomocysteine nucleosidase activity"/>
    <property type="evidence" value="ECO:0007669"/>
    <property type="project" value="TreeGrafter"/>
</dbReference>
<dbReference type="InterPro" id="IPR035994">
    <property type="entry name" value="Nucleoside_phosphorylase_sf"/>
</dbReference>
<feature type="domain" description="Nucleoside phosphorylase" evidence="1">
    <location>
        <begin position="11"/>
        <end position="236"/>
    </location>
</feature>
<dbReference type="GO" id="GO:0008930">
    <property type="term" value="F:methylthioadenosine nucleosidase activity"/>
    <property type="evidence" value="ECO:0007669"/>
    <property type="project" value="TreeGrafter"/>
</dbReference>
<dbReference type="NCBIfam" id="TIGR03664">
    <property type="entry name" value="fut_nucase"/>
    <property type="match status" value="1"/>
</dbReference>
<organism evidence="3 4">
    <name type="scientific">Candidatus Syntropharchaeum butanivorans</name>
    <dbReference type="NCBI Taxonomy" id="1839936"/>
    <lineage>
        <taxon>Archaea</taxon>
        <taxon>Methanobacteriati</taxon>
        <taxon>Methanobacteriota</taxon>
        <taxon>Stenosarchaea group</taxon>
        <taxon>Methanomicrobia</taxon>
        <taxon>Methanosarcinales</taxon>
        <taxon>ANME-2 cluster</taxon>
        <taxon>Candidatus Syntropharchaeum</taxon>
    </lineage>
</organism>
<protein>
    <submittedName>
        <fullName evidence="2">Futalosine hydrolase</fullName>
        <ecNumber evidence="2">3.2.2.26</ecNumber>
    </submittedName>
    <submittedName>
        <fullName evidence="3">Purine phosphorylase family 1</fullName>
    </submittedName>
</protein>
<proteinExistence type="predicted"/>
<gene>
    <name evidence="2" type="primary">mqnB</name>
    <name evidence="2" type="ORF">ENI32_01845</name>
    <name evidence="3" type="ORF">SBU_000247</name>
</gene>
<reference evidence="3 4" key="1">
    <citation type="submission" date="2016-05" db="EMBL/GenBank/DDBJ databases">
        <title>Microbial consortia oxidize butane by reversing methanogenesis.</title>
        <authorList>
            <person name="Laso-Perez R."/>
            <person name="Richter M."/>
            <person name="Wegener G."/>
            <person name="Musat F."/>
        </authorList>
    </citation>
    <scope>NUCLEOTIDE SEQUENCE [LARGE SCALE GENOMIC DNA]</scope>
    <source>
        <strain evidence="3">BOX1</strain>
    </source>
</reference>
<evidence type="ECO:0000313" key="2">
    <source>
        <dbReference type="EMBL" id="HEC56617.1"/>
    </source>
</evidence>
<dbReference type="PATRIC" id="fig|1839936.3.peg.248"/>
<evidence type="ECO:0000313" key="3">
    <source>
        <dbReference type="EMBL" id="OFV66954.1"/>
    </source>
</evidence>
<dbReference type="AlphaFoldDB" id="A0A1F2P702"/>
<dbReference type="InterPro" id="IPR000845">
    <property type="entry name" value="Nucleoside_phosphorylase_d"/>
</dbReference>
<dbReference type="PANTHER" id="PTHR46832:SF2">
    <property type="entry name" value="FUTALOSINE HYDROLASE"/>
    <property type="match status" value="1"/>
</dbReference>
<dbReference type="Proteomes" id="UP000185779">
    <property type="component" value="Unassembled WGS sequence"/>
</dbReference>
<sequence>MVYLLLSPTIFEAKELLAWINIRDRWTFRSFEAFSGEVCGKEVVLAISGVGKVNTAHALTILLERCPVELLVLFGCGGAYRGSGGSIGDVMIATEEVYGDEGVLTEDGWLSMEEIRIPLLKKGDKTCFNSFDLEGKVLEQVRRITEGISEPNIFYGRFLTVSTCSGSLKAGDTLYDRFGAICENMEGAAAAHVARIYDLDMIEIRGISNLIEDRVFERWDIQRAVKSCSKVVIEVLGGLGEGKEDG</sequence>